<reference evidence="3" key="2">
    <citation type="submission" date="2015-03" db="UniProtKB">
        <authorList>
            <consortium name="EnsemblPlants"/>
        </authorList>
    </citation>
    <scope>IDENTIFICATION</scope>
</reference>
<accession>A0A0D3FC00</accession>
<dbReference type="SUPFAM" id="SSF52374">
    <property type="entry name" value="Nucleotidylyl transferase"/>
    <property type="match status" value="1"/>
</dbReference>
<evidence type="ECO:0000313" key="3">
    <source>
        <dbReference type="EnsemblPlants" id="OBART02G37100.2"/>
    </source>
</evidence>
<keyword evidence="4" id="KW-1185">Reference proteome</keyword>
<dbReference type="InterPro" id="IPR051182">
    <property type="entry name" value="Euk_NMN_adenylyltrnsfrase"/>
</dbReference>
<dbReference type="Pfam" id="PF01467">
    <property type="entry name" value="CTP_transf_like"/>
    <property type="match status" value="1"/>
</dbReference>
<dbReference type="PANTHER" id="PTHR12039">
    <property type="entry name" value="NICOTINAMIDE MONONUCLEOTIDE ADENYLYLTRANSFERASE"/>
    <property type="match status" value="1"/>
</dbReference>
<evidence type="ECO:0000259" key="2">
    <source>
        <dbReference type="Pfam" id="PF01467"/>
    </source>
</evidence>
<dbReference type="Gene3D" id="3.40.50.620">
    <property type="entry name" value="HUPs"/>
    <property type="match status" value="2"/>
</dbReference>
<evidence type="ECO:0000313" key="4">
    <source>
        <dbReference type="Proteomes" id="UP000026960"/>
    </source>
</evidence>
<dbReference type="GO" id="GO:0000309">
    <property type="term" value="F:nicotinamide-nucleotide adenylyltransferase activity"/>
    <property type="evidence" value="ECO:0007669"/>
    <property type="project" value="TreeGrafter"/>
</dbReference>
<proteinExistence type="predicted"/>
<evidence type="ECO:0000256" key="1">
    <source>
        <dbReference type="SAM" id="MobiDB-lite"/>
    </source>
</evidence>
<dbReference type="GO" id="GO:0009435">
    <property type="term" value="P:NAD+ biosynthetic process"/>
    <property type="evidence" value="ECO:0007669"/>
    <property type="project" value="TreeGrafter"/>
</dbReference>
<reference evidence="3" key="1">
    <citation type="journal article" date="2009" name="Rice">
        <title>De Novo Next Generation Sequencing of Plant Genomes.</title>
        <authorList>
            <person name="Rounsley S."/>
            <person name="Marri P.R."/>
            <person name="Yu Y."/>
            <person name="He R."/>
            <person name="Sisneros N."/>
            <person name="Goicoechea J.L."/>
            <person name="Lee S.J."/>
            <person name="Angelova A."/>
            <person name="Kudrna D."/>
            <person name="Luo M."/>
            <person name="Affourtit J."/>
            <person name="Desany B."/>
            <person name="Knight J."/>
            <person name="Niazi F."/>
            <person name="Egholm M."/>
            <person name="Wing R.A."/>
        </authorList>
    </citation>
    <scope>NUCLEOTIDE SEQUENCE [LARGE SCALE GENOMIC DNA]</scope>
    <source>
        <strain evidence="3">cv. IRGC 105608</strain>
    </source>
</reference>
<dbReference type="AlphaFoldDB" id="A0A0D3FC00"/>
<dbReference type="PANTHER" id="PTHR12039:SF0">
    <property type="entry name" value="NICOTINAMIDE-NUCLEOTIDE ADENYLYLTRANSFERASE"/>
    <property type="match status" value="1"/>
</dbReference>
<dbReference type="EnsemblPlants" id="OBART02G37100.2">
    <property type="protein sequence ID" value="OBART02G37100.2"/>
    <property type="gene ID" value="OBART02G37100"/>
</dbReference>
<dbReference type="GO" id="GO:0004515">
    <property type="term" value="F:nicotinate-nucleotide adenylyltransferase activity"/>
    <property type="evidence" value="ECO:0007669"/>
    <property type="project" value="TreeGrafter"/>
</dbReference>
<feature type="domain" description="Cytidyltransferase-like" evidence="2">
    <location>
        <begin position="109"/>
        <end position="148"/>
    </location>
</feature>
<dbReference type="Gramene" id="OBART02G37100.2">
    <property type="protein sequence ID" value="OBART02G37100.2"/>
    <property type="gene ID" value="OBART02G37100"/>
</dbReference>
<feature type="region of interest" description="Disordered" evidence="1">
    <location>
        <begin position="20"/>
        <end position="58"/>
    </location>
</feature>
<sequence>MRKKERAQLLEAHEATSSLFPLPPYRRRRGSSKLGGVLRRPRRPRNTERISGSEGRTSLGRSRNFVAVENLRRYWRAAMEELELPLPTEKLAVDPGREGGKRGVAVLVATGSFNPPTYMHLRMFELAKDELQQRGYSVLGGYMSPVNDAYKKKAMQKGFQRTLTVLSRIRNALSKDGLADGEELALMTPSSVSRSGPYDNIISVDEIVPNQISSSRVRECIKKCLSIKYLVCDEVIQYIGEHKLYKEADGSDTRK</sequence>
<name>A0A0D3FC00_9ORYZ</name>
<protein>
    <recommendedName>
        <fullName evidence="2">Cytidyltransferase-like domain-containing protein</fullName>
    </recommendedName>
</protein>
<dbReference type="InterPro" id="IPR014729">
    <property type="entry name" value="Rossmann-like_a/b/a_fold"/>
</dbReference>
<dbReference type="InterPro" id="IPR004821">
    <property type="entry name" value="Cyt_trans-like"/>
</dbReference>
<dbReference type="Proteomes" id="UP000026960">
    <property type="component" value="Chromosome 2"/>
</dbReference>
<organism evidence="3">
    <name type="scientific">Oryza barthii</name>
    <dbReference type="NCBI Taxonomy" id="65489"/>
    <lineage>
        <taxon>Eukaryota</taxon>
        <taxon>Viridiplantae</taxon>
        <taxon>Streptophyta</taxon>
        <taxon>Embryophyta</taxon>
        <taxon>Tracheophyta</taxon>
        <taxon>Spermatophyta</taxon>
        <taxon>Magnoliopsida</taxon>
        <taxon>Liliopsida</taxon>
        <taxon>Poales</taxon>
        <taxon>Poaceae</taxon>
        <taxon>BOP clade</taxon>
        <taxon>Oryzoideae</taxon>
        <taxon>Oryzeae</taxon>
        <taxon>Oryzinae</taxon>
        <taxon>Oryza</taxon>
    </lineage>
</organism>